<organism evidence="8 9">
    <name type="scientific">Peltaster fructicola</name>
    <dbReference type="NCBI Taxonomy" id="286661"/>
    <lineage>
        <taxon>Eukaryota</taxon>
        <taxon>Fungi</taxon>
        <taxon>Dikarya</taxon>
        <taxon>Ascomycota</taxon>
        <taxon>Pezizomycotina</taxon>
        <taxon>Dothideomycetes</taxon>
        <taxon>Dothideomycetes incertae sedis</taxon>
        <taxon>Peltaster</taxon>
    </lineage>
</organism>
<dbReference type="Pfam" id="PF03227">
    <property type="entry name" value="GILT"/>
    <property type="match status" value="1"/>
</dbReference>
<dbReference type="GO" id="GO:0005576">
    <property type="term" value="C:extracellular region"/>
    <property type="evidence" value="ECO:0007669"/>
    <property type="project" value="UniProtKB-SubCell"/>
</dbReference>
<keyword evidence="3" id="KW-0964">Secreted</keyword>
<evidence type="ECO:0000256" key="2">
    <source>
        <dbReference type="ARBA" id="ARBA00005679"/>
    </source>
</evidence>
<keyword evidence="7" id="KW-0812">Transmembrane</keyword>
<evidence type="ECO:0000313" key="9">
    <source>
        <dbReference type="Proteomes" id="UP000503462"/>
    </source>
</evidence>
<keyword evidence="7" id="KW-0472">Membrane</keyword>
<dbReference type="AlphaFoldDB" id="A0A6H0XX09"/>
<evidence type="ECO:0000256" key="5">
    <source>
        <dbReference type="ARBA" id="ARBA00023180"/>
    </source>
</evidence>
<evidence type="ECO:0008006" key="10">
    <source>
        <dbReference type="Google" id="ProtNLM"/>
    </source>
</evidence>
<evidence type="ECO:0000256" key="4">
    <source>
        <dbReference type="ARBA" id="ARBA00022729"/>
    </source>
</evidence>
<comment type="subcellular location">
    <subcellularLocation>
        <location evidence="1">Secreted</location>
    </subcellularLocation>
</comment>
<dbReference type="PANTHER" id="PTHR13234:SF8">
    <property type="entry name" value="GAMMA-INTERFERON-INDUCIBLE LYSOSOMAL THIOL REDUCTASE"/>
    <property type="match status" value="1"/>
</dbReference>
<keyword evidence="5" id="KW-0325">Glycoprotein</keyword>
<proteinExistence type="inferred from homology"/>
<reference evidence="8 9" key="1">
    <citation type="journal article" date="2016" name="Sci. Rep.">
        <title>Peltaster fructicola genome reveals evolution from an invasive phytopathogen to an ectophytic parasite.</title>
        <authorList>
            <person name="Xu C."/>
            <person name="Chen H."/>
            <person name="Gleason M.L."/>
            <person name="Xu J.R."/>
            <person name="Liu H."/>
            <person name="Zhang R."/>
            <person name="Sun G."/>
        </authorList>
    </citation>
    <scope>NUCLEOTIDE SEQUENCE [LARGE SCALE GENOMIC DNA]</scope>
    <source>
        <strain evidence="8 9">LNHT1506</strain>
    </source>
</reference>
<feature type="region of interest" description="Disordered" evidence="6">
    <location>
        <begin position="1"/>
        <end position="23"/>
    </location>
</feature>
<accession>A0A6H0XX09</accession>
<dbReference type="InterPro" id="IPR004911">
    <property type="entry name" value="Interferon-induced_GILT"/>
</dbReference>
<dbReference type="OrthoDB" id="958254at2759"/>
<evidence type="ECO:0000256" key="7">
    <source>
        <dbReference type="SAM" id="Phobius"/>
    </source>
</evidence>
<gene>
    <name evidence="8" type="ORF">AMS68_004829</name>
</gene>
<dbReference type="PANTHER" id="PTHR13234">
    <property type="entry name" value="GAMMA-INTERFERON INDUCIBLE LYSOSOMAL THIOL REDUCTASE GILT"/>
    <property type="match status" value="1"/>
</dbReference>
<comment type="similarity">
    <text evidence="2">Belongs to the GILT family.</text>
</comment>
<evidence type="ECO:0000313" key="8">
    <source>
        <dbReference type="EMBL" id="QIW99311.1"/>
    </source>
</evidence>
<dbReference type="Proteomes" id="UP000503462">
    <property type="component" value="Chromosome 3"/>
</dbReference>
<keyword evidence="7" id="KW-1133">Transmembrane helix</keyword>
<keyword evidence="4" id="KW-0732">Signal</keyword>
<dbReference type="GO" id="GO:0016671">
    <property type="term" value="F:oxidoreductase activity, acting on a sulfur group of donors, disulfide as acceptor"/>
    <property type="evidence" value="ECO:0007669"/>
    <property type="project" value="InterPro"/>
</dbReference>
<keyword evidence="9" id="KW-1185">Reference proteome</keyword>
<sequence length="276" mass="30411">MSSDLEKQPLLAASTSQPSLSELQQNVSRAQREYMRAWSRSTNGRVHKAIMLGTTALLTLLLIVCGALVMEDALADDLPMPRASKVALEAHIMSKCPDARDCLHDMILPAMMNVSSKVNFKLSYIGSSTKHDDGVLCKHGPQECLGNIIELCAAKLYPDPKIYLGFTMCLSKDYKDIPEQELIEDCALEHGMEFAKLNDCAVDQDGSPAVEMLQDSFKRSANAGVRTSCTVRVDGETFCIRDDGEWKDCKNGSKASDLVSAINKRYVTPELGLQDW</sequence>
<evidence type="ECO:0000256" key="3">
    <source>
        <dbReference type="ARBA" id="ARBA00022525"/>
    </source>
</evidence>
<feature type="compositionally biased region" description="Polar residues" evidence="6">
    <location>
        <begin position="13"/>
        <end position="23"/>
    </location>
</feature>
<dbReference type="EMBL" id="CP051141">
    <property type="protein sequence ID" value="QIW99311.1"/>
    <property type="molecule type" value="Genomic_DNA"/>
</dbReference>
<name>A0A6H0XX09_9PEZI</name>
<feature type="transmembrane region" description="Helical" evidence="7">
    <location>
        <begin position="49"/>
        <end position="70"/>
    </location>
</feature>
<evidence type="ECO:0000256" key="6">
    <source>
        <dbReference type="SAM" id="MobiDB-lite"/>
    </source>
</evidence>
<protein>
    <recommendedName>
        <fullName evidence="10">Gamma interferon inducible lysosomal thiol reductase GILT</fullName>
    </recommendedName>
</protein>
<evidence type="ECO:0000256" key="1">
    <source>
        <dbReference type="ARBA" id="ARBA00004613"/>
    </source>
</evidence>